<dbReference type="AlphaFoldDB" id="A0A1J1I6M0"/>
<dbReference type="EMBL" id="CVRI01000039">
    <property type="protein sequence ID" value="CRK94590.1"/>
    <property type="molecule type" value="Genomic_DNA"/>
</dbReference>
<gene>
    <name evidence="1" type="ORF">CLUMA_CG008091</name>
</gene>
<keyword evidence="2" id="KW-1185">Reference proteome</keyword>
<protein>
    <submittedName>
        <fullName evidence="1">CLUMA_CG008091, isoform A</fullName>
    </submittedName>
</protein>
<evidence type="ECO:0000313" key="2">
    <source>
        <dbReference type="Proteomes" id="UP000183832"/>
    </source>
</evidence>
<accession>A0A1J1I6M0</accession>
<sequence>MRMMTKISSDNDVHKIFSKFRKQRKEILKILTDNGKFFQEWFLRDTPNRRMSNNSFVLRTSSEIIRLQ</sequence>
<name>A0A1J1I6M0_9DIPT</name>
<evidence type="ECO:0000313" key="1">
    <source>
        <dbReference type="EMBL" id="CRK94590.1"/>
    </source>
</evidence>
<dbReference type="Proteomes" id="UP000183832">
    <property type="component" value="Unassembled WGS sequence"/>
</dbReference>
<organism evidence="1 2">
    <name type="scientific">Clunio marinus</name>
    <dbReference type="NCBI Taxonomy" id="568069"/>
    <lineage>
        <taxon>Eukaryota</taxon>
        <taxon>Metazoa</taxon>
        <taxon>Ecdysozoa</taxon>
        <taxon>Arthropoda</taxon>
        <taxon>Hexapoda</taxon>
        <taxon>Insecta</taxon>
        <taxon>Pterygota</taxon>
        <taxon>Neoptera</taxon>
        <taxon>Endopterygota</taxon>
        <taxon>Diptera</taxon>
        <taxon>Nematocera</taxon>
        <taxon>Chironomoidea</taxon>
        <taxon>Chironomidae</taxon>
        <taxon>Clunio</taxon>
    </lineage>
</organism>
<proteinExistence type="predicted"/>
<reference evidence="1 2" key="1">
    <citation type="submission" date="2015-04" db="EMBL/GenBank/DDBJ databases">
        <authorList>
            <person name="Syromyatnikov M.Y."/>
            <person name="Popov V.N."/>
        </authorList>
    </citation>
    <scope>NUCLEOTIDE SEQUENCE [LARGE SCALE GENOMIC DNA]</scope>
</reference>